<keyword evidence="2" id="KW-0812">Transmembrane</keyword>
<evidence type="ECO:0000256" key="3">
    <source>
        <dbReference type="ARBA" id="ARBA00022729"/>
    </source>
</evidence>
<dbReference type="EMBL" id="JAKELL010000064">
    <property type="protein sequence ID" value="KAH8985351.1"/>
    <property type="molecule type" value="Genomic_DNA"/>
</dbReference>
<dbReference type="InterPro" id="IPR051836">
    <property type="entry name" value="Kremen_rcpt"/>
</dbReference>
<evidence type="ECO:0000256" key="1">
    <source>
        <dbReference type="ARBA" id="ARBA00004167"/>
    </source>
</evidence>
<keyword evidence="3" id="KW-0732">Signal</keyword>
<comment type="caution">
    <text evidence="8">The sequence shown here is derived from an EMBL/GenBank/DDBJ whole genome shotgun (WGS) entry which is preliminary data.</text>
</comment>
<sequence>MTIEKCATFCESQPVSYRFMGITDGFQCSCDNFFEYVFESEADFWCNTPCPGNPLEVGGCGGNFNWQQIASTYYNPNTNFIVPALVPSVGLWDGLGCYNDSVSARALQVRVEAGNTTVESCVAACQAQGFSLAGVEFGRECWCGSQLQHGSAFFTNDNGIDTTNSNHREFPDEHLCTMGCQGDPTELCGGPALLNLYNFTGTYPIGALVVTAAGGWNSRGCYSDSTSSRTLERRVDAGNVTVESCVSACKSQSFTIAGLEYARECWCGNEIRTPGVPDFTECM</sequence>
<evidence type="ECO:0000256" key="2">
    <source>
        <dbReference type="ARBA" id="ARBA00022692"/>
    </source>
</evidence>
<gene>
    <name evidence="8" type="ORF">EDB92DRAFT_2070399</name>
</gene>
<dbReference type="PROSITE" id="PS51212">
    <property type="entry name" value="WSC"/>
    <property type="match status" value="3"/>
</dbReference>
<keyword evidence="5" id="KW-0472">Membrane</keyword>
<evidence type="ECO:0000256" key="5">
    <source>
        <dbReference type="ARBA" id="ARBA00023136"/>
    </source>
</evidence>
<keyword evidence="4" id="KW-1133">Transmembrane helix</keyword>
<protein>
    <submittedName>
        <fullName evidence="8">WSC domain-containing protein</fullName>
    </submittedName>
</protein>
<reference evidence="8" key="1">
    <citation type="submission" date="2022-01" db="EMBL/GenBank/DDBJ databases">
        <title>Comparative genomics reveals a dynamic genome evolution in the ectomycorrhizal milk-cap (Lactarius) mushrooms.</title>
        <authorList>
            <consortium name="DOE Joint Genome Institute"/>
            <person name="Lebreton A."/>
            <person name="Tang N."/>
            <person name="Kuo A."/>
            <person name="LaButti K."/>
            <person name="Drula E."/>
            <person name="Barry K."/>
            <person name="Clum A."/>
            <person name="Lipzen A."/>
            <person name="Mousain D."/>
            <person name="Ng V."/>
            <person name="Wang R."/>
            <person name="Wang X."/>
            <person name="Dai Y."/>
            <person name="Henrissat B."/>
            <person name="Grigoriev I.V."/>
            <person name="Guerin-Laguette A."/>
            <person name="Yu F."/>
            <person name="Martin F.M."/>
        </authorList>
    </citation>
    <scope>NUCLEOTIDE SEQUENCE</scope>
    <source>
        <strain evidence="8">QP</strain>
    </source>
</reference>
<feature type="domain" description="WSC" evidence="7">
    <location>
        <begin position="215"/>
        <end position="283"/>
    </location>
</feature>
<dbReference type="AlphaFoldDB" id="A0AAD4Q7W2"/>
<proteinExistence type="predicted"/>
<keyword evidence="9" id="KW-1185">Reference proteome</keyword>
<dbReference type="InterPro" id="IPR002889">
    <property type="entry name" value="WSC_carb-bd"/>
</dbReference>
<dbReference type="GO" id="GO:0005886">
    <property type="term" value="C:plasma membrane"/>
    <property type="evidence" value="ECO:0007669"/>
    <property type="project" value="TreeGrafter"/>
</dbReference>
<dbReference type="PANTHER" id="PTHR24269">
    <property type="entry name" value="KREMEN PROTEIN"/>
    <property type="match status" value="1"/>
</dbReference>
<evidence type="ECO:0000256" key="6">
    <source>
        <dbReference type="ARBA" id="ARBA00023180"/>
    </source>
</evidence>
<dbReference type="SMART" id="SM00321">
    <property type="entry name" value="WSC"/>
    <property type="match status" value="2"/>
</dbReference>
<accession>A0AAD4Q7W2</accession>
<organism evidence="8 9">
    <name type="scientific">Lactarius akahatsu</name>
    <dbReference type="NCBI Taxonomy" id="416441"/>
    <lineage>
        <taxon>Eukaryota</taxon>
        <taxon>Fungi</taxon>
        <taxon>Dikarya</taxon>
        <taxon>Basidiomycota</taxon>
        <taxon>Agaricomycotina</taxon>
        <taxon>Agaricomycetes</taxon>
        <taxon>Russulales</taxon>
        <taxon>Russulaceae</taxon>
        <taxon>Lactarius</taxon>
    </lineage>
</organism>
<dbReference type="Proteomes" id="UP001201163">
    <property type="component" value="Unassembled WGS sequence"/>
</dbReference>
<comment type="subcellular location">
    <subcellularLocation>
        <location evidence="1">Membrane</location>
        <topology evidence="1">Single-pass membrane protein</topology>
    </subcellularLocation>
</comment>
<evidence type="ECO:0000259" key="7">
    <source>
        <dbReference type="PROSITE" id="PS51212"/>
    </source>
</evidence>
<feature type="domain" description="WSC" evidence="7">
    <location>
        <begin position="91"/>
        <end position="200"/>
    </location>
</feature>
<keyword evidence="6" id="KW-0325">Glycoprotein</keyword>
<evidence type="ECO:0000313" key="9">
    <source>
        <dbReference type="Proteomes" id="UP001201163"/>
    </source>
</evidence>
<evidence type="ECO:0000313" key="8">
    <source>
        <dbReference type="EMBL" id="KAH8985351.1"/>
    </source>
</evidence>
<evidence type="ECO:0000256" key="4">
    <source>
        <dbReference type="ARBA" id="ARBA00022989"/>
    </source>
</evidence>
<name>A0AAD4Q7W2_9AGAM</name>
<dbReference type="Pfam" id="PF01822">
    <property type="entry name" value="WSC"/>
    <property type="match status" value="3"/>
</dbReference>
<feature type="domain" description="WSC" evidence="7">
    <location>
        <begin position="1"/>
        <end position="73"/>
    </location>
</feature>
<dbReference type="PANTHER" id="PTHR24269:SF16">
    <property type="entry name" value="PROTEIN SLG1"/>
    <property type="match status" value="1"/>
</dbReference>